<comment type="caution">
    <text evidence="2">The sequence shown here is derived from an EMBL/GenBank/DDBJ whole genome shotgun (WGS) entry which is preliminary data.</text>
</comment>
<dbReference type="InterPro" id="IPR045501">
    <property type="entry name" value="DUF6490"/>
</dbReference>
<evidence type="ECO:0000313" key="2">
    <source>
        <dbReference type="EMBL" id="TVU33053.1"/>
    </source>
</evidence>
<reference evidence="2 4" key="1">
    <citation type="journal article" date="2019" name="Sci. Rep.">
        <title>A high-quality genome of Eragrostis curvula grass provides insights into Poaceae evolution and supports new strategies to enhance forage quality.</title>
        <authorList>
            <person name="Carballo J."/>
            <person name="Santos B.A.C.M."/>
            <person name="Zappacosta D."/>
            <person name="Garbus I."/>
            <person name="Selva J.P."/>
            <person name="Gallo C.A."/>
            <person name="Diaz A."/>
            <person name="Albertini E."/>
            <person name="Caccamo M."/>
            <person name="Echenique V."/>
        </authorList>
    </citation>
    <scope>NUCLEOTIDE SEQUENCE [LARGE SCALE GENOMIC DNA]</scope>
    <source>
        <strain evidence="4">cv. Victoria</strain>
        <tissue evidence="2">Leaf</tissue>
    </source>
</reference>
<keyword evidence="1" id="KW-1133">Transmembrane helix</keyword>
<accession>A0A5J9VAH6</accession>
<dbReference type="Proteomes" id="UP000324897">
    <property type="component" value="Chromosome 1"/>
</dbReference>
<dbReference type="PANTHER" id="PTHR46610">
    <property type="entry name" value="OS05G0181300 PROTEIN"/>
    <property type="match status" value="1"/>
</dbReference>
<evidence type="ECO:0000256" key="1">
    <source>
        <dbReference type="SAM" id="Phobius"/>
    </source>
</evidence>
<gene>
    <name evidence="2" type="ORF">EJB05_24834</name>
    <name evidence="3" type="ORF">EJB05_24869</name>
</gene>
<name>A0A5J9VAH6_9POAL</name>
<dbReference type="PANTHER" id="PTHR46610:SF24">
    <property type="entry name" value="OS06G0580100 PROTEIN"/>
    <property type="match status" value="1"/>
</dbReference>
<organism evidence="2 4">
    <name type="scientific">Eragrostis curvula</name>
    <name type="common">weeping love grass</name>
    <dbReference type="NCBI Taxonomy" id="38414"/>
    <lineage>
        <taxon>Eukaryota</taxon>
        <taxon>Viridiplantae</taxon>
        <taxon>Streptophyta</taxon>
        <taxon>Embryophyta</taxon>
        <taxon>Tracheophyta</taxon>
        <taxon>Spermatophyta</taxon>
        <taxon>Magnoliopsida</taxon>
        <taxon>Liliopsida</taxon>
        <taxon>Poales</taxon>
        <taxon>Poaceae</taxon>
        <taxon>PACMAD clade</taxon>
        <taxon>Chloridoideae</taxon>
        <taxon>Eragrostideae</taxon>
        <taxon>Eragrostidinae</taxon>
        <taxon>Eragrostis</taxon>
    </lineage>
</organism>
<dbReference type="EMBL" id="RWGY01000011">
    <property type="protein sequence ID" value="TVU33084.1"/>
    <property type="molecule type" value="Genomic_DNA"/>
</dbReference>
<proteinExistence type="predicted"/>
<feature type="transmembrane region" description="Helical" evidence="1">
    <location>
        <begin position="97"/>
        <end position="118"/>
    </location>
</feature>
<keyword evidence="1" id="KW-0812">Transmembrane</keyword>
<feature type="transmembrane region" description="Helical" evidence="1">
    <location>
        <begin position="60"/>
        <end position="82"/>
    </location>
</feature>
<dbReference type="OrthoDB" id="681967at2759"/>
<keyword evidence="1" id="KW-0472">Membrane</keyword>
<evidence type="ECO:0000313" key="4">
    <source>
        <dbReference type="Proteomes" id="UP000324897"/>
    </source>
</evidence>
<sequence>MTSGKKNSCVDEATAALLQQPAKAPECEHVAGFSWLTALGFAFLTFNSAMVVYQENAARGAIAFVASCFIYLVLFFCCLRWYERTAPGSARRERLKIAMWLLATMLFISLLMLLEFWFATTADITAKGATAPQHRGRHVTSMAVKFRSGVEGIPR</sequence>
<dbReference type="AlphaFoldDB" id="A0A5J9VAH6"/>
<keyword evidence="4" id="KW-1185">Reference proteome</keyword>
<dbReference type="EMBL" id="RWGY01000011">
    <property type="protein sequence ID" value="TVU33053.1"/>
    <property type="molecule type" value="Genomic_DNA"/>
</dbReference>
<feature type="transmembrane region" description="Helical" evidence="1">
    <location>
        <begin position="33"/>
        <end position="53"/>
    </location>
</feature>
<dbReference type="Pfam" id="PF20100">
    <property type="entry name" value="DUF6490"/>
    <property type="match status" value="1"/>
</dbReference>
<evidence type="ECO:0000313" key="3">
    <source>
        <dbReference type="EMBL" id="TVU33084.1"/>
    </source>
</evidence>
<dbReference type="Gramene" id="TVU33084">
    <property type="protein sequence ID" value="TVU33084"/>
    <property type="gene ID" value="EJB05_24869"/>
</dbReference>
<feature type="non-terminal residue" evidence="2">
    <location>
        <position position="1"/>
    </location>
</feature>
<protein>
    <submittedName>
        <fullName evidence="2">Uncharacterized protein</fullName>
    </submittedName>
</protein>
<dbReference type="Gramene" id="TVU33053">
    <property type="protein sequence ID" value="TVU33053"/>
    <property type="gene ID" value="EJB05_24834"/>
</dbReference>